<dbReference type="RefSeq" id="WP_069409726.1">
    <property type="nucleotide sequence ID" value="NZ_JAWYUW010000067.1"/>
</dbReference>
<dbReference type="Proteomes" id="UP000094869">
    <property type="component" value="Unassembled WGS sequence"/>
</dbReference>
<gene>
    <name evidence="3" type="ORF">BEI63_10295</name>
</gene>
<evidence type="ECO:0000256" key="2">
    <source>
        <dbReference type="ARBA" id="ARBA00022679"/>
    </source>
</evidence>
<dbReference type="EMBL" id="MEHD01000021">
    <property type="protein sequence ID" value="ODR57498.1"/>
    <property type="molecule type" value="Genomic_DNA"/>
</dbReference>
<name>A0ABX3APE6_9FIRM</name>
<evidence type="ECO:0000313" key="3">
    <source>
        <dbReference type="EMBL" id="ODR57498.1"/>
    </source>
</evidence>
<evidence type="ECO:0000256" key="1">
    <source>
        <dbReference type="ARBA" id="ARBA00022676"/>
    </source>
</evidence>
<proteinExistence type="predicted"/>
<dbReference type="Pfam" id="PF01531">
    <property type="entry name" value="Glyco_transf_11"/>
    <property type="match status" value="1"/>
</dbReference>
<accession>A0ABX3APE6</accession>
<organism evidence="3 4">
    <name type="scientific">Eisenbergiella tayi</name>
    <dbReference type="NCBI Taxonomy" id="1432052"/>
    <lineage>
        <taxon>Bacteria</taxon>
        <taxon>Bacillati</taxon>
        <taxon>Bacillota</taxon>
        <taxon>Clostridia</taxon>
        <taxon>Lachnospirales</taxon>
        <taxon>Lachnospiraceae</taxon>
        <taxon>Eisenbergiella</taxon>
    </lineage>
</organism>
<evidence type="ECO:0000313" key="4">
    <source>
        <dbReference type="Proteomes" id="UP000094869"/>
    </source>
</evidence>
<keyword evidence="4" id="KW-1185">Reference proteome</keyword>
<protein>
    <submittedName>
        <fullName evidence="3">Glycosyl transferase</fullName>
    </submittedName>
</protein>
<reference evidence="3 4" key="1">
    <citation type="submission" date="2016-08" db="EMBL/GenBank/DDBJ databases">
        <title>Characterization of Isolates of Eisenbergiella tayi Derived from Blood Cultures, Using Whole Genome Sequencing.</title>
        <authorList>
            <person name="Bernier A.-M."/>
            <person name="Burdz T."/>
            <person name="Wiebe D."/>
            <person name="Bernard K."/>
        </authorList>
    </citation>
    <scope>NUCLEOTIDE SEQUENCE [LARGE SCALE GENOMIC DNA]</scope>
    <source>
        <strain evidence="3 4">NML120146</strain>
    </source>
</reference>
<keyword evidence="2 3" id="KW-0808">Transferase</keyword>
<comment type="caution">
    <text evidence="3">The sequence shown here is derived from an EMBL/GenBank/DDBJ whole genome shotgun (WGS) entry which is preliminary data.</text>
</comment>
<keyword evidence="1" id="KW-0328">Glycosyltransferase</keyword>
<dbReference type="InterPro" id="IPR002516">
    <property type="entry name" value="Glyco_trans_11"/>
</dbReference>
<sequence>MIGTEFLKGQGLGNQLFCYVTARCIAAERGVAFGTAGQEQLAVNIHSKKGMYFMDMDLGENIPDPSVFRAYHEKETRLYLGNSVHDLTHGCYVAGEDVSLHKLPDNTLIYGNMQAEGYFVKYMDEMKEWLRVKPEYDSHEFTKDNLCIINVRGGEYTGSPELYLDRRYWLNGIQNMKKIRSDMEFIIVTDDVEAAKKVLPGIPVYHGDLDRDYVMIKNARYLLLSNSTFACFPAFTSETVQFIIAPKYWARYNVSDGYWASEQNIYSGFHYQDRKGRLFTAEECRRELEEYKEKSRKFRKNIIKPEKLEYQLGIIRSKCIYYYFYIKKIIHSIVRRSRLLDCKKERS</sequence>
<dbReference type="GO" id="GO:0016740">
    <property type="term" value="F:transferase activity"/>
    <property type="evidence" value="ECO:0007669"/>
    <property type="project" value="UniProtKB-KW"/>
</dbReference>